<evidence type="ECO:0000313" key="3">
    <source>
        <dbReference type="Proteomes" id="UP000190897"/>
    </source>
</evidence>
<evidence type="ECO:0000313" key="2">
    <source>
        <dbReference type="EMBL" id="SKC18966.1"/>
    </source>
</evidence>
<accession>A0A1T5HE80</accession>
<name>A0A1T5HE80_9BACT</name>
<dbReference type="PANTHER" id="PTHR43685:SF2">
    <property type="entry name" value="GLYCOSYLTRANSFERASE 2-LIKE DOMAIN-CONTAINING PROTEIN"/>
    <property type="match status" value="1"/>
</dbReference>
<dbReference type="Pfam" id="PF00535">
    <property type="entry name" value="Glycos_transf_2"/>
    <property type="match status" value="1"/>
</dbReference>
<reference evidence="3" key="1">
    <citation type="submission" date="2017-02" db="EMBL/GenBank/DDBJ databases">
        <authorList>
            <person name="Varghese N."/>
            <person name="Submissions S."/>
        </authorList>
    </citation>
    <scope>NUCLEOTIDE SEQUENCE [LARGE SCALE GENOMIC DNA]</scope>
    <source>
        <strain evidence="3">DSM 22270</strain>
    </source>
</reference>
<proteinExistence type="predicted"/>
<dbReference type="PANTHER" id="PTHR43685">
    <property type="entry name" value="GLYCOSYLTRANSFERASE"/>
    <property type="match status" value="1"/>
</dbReference>
<dbReference type="STRING" id="651661.SAMN05660293_05389"/>
<dbReference type="InterPro" id="IPR001173">
    <property type="entry name" value="Glyco_trans_2-like"/>
</dbReference>
<dbReference type="RefSeq" id="WP_082217817.1">
    <property type="nucleotide sequence ID" value="NZ_FUZA01000012.1"/>
</dbReference>
<feature type="domain" description="Glycosyltransferase 2-like" evidence="1">
    <location>
        <begin position="7"/>
        <end position="169"/>
    </location>
</feature>
<sequence>MKNIAAVVVTFNRLALLKGCIKSLREQTTRPDSIIVVNNGSTDGTDIWLAQQADLQVIAQNNSGGAGGFYTGIKEAYQQEFNWIWVMDDDCVADKDCLSHMLDSLSSVNARCVAPIVVDRTGNTDTRHRGYFNFHNKLETTHTQIEANNENDKLIDFASFVGLMIHSSVVNEIGLPKKEFFIHNDDIEYCLRVNKISKILLSAKATINHLENATASTVLKSFLNHSRHRPPFEGLWIKYYGTRNLIWMKKQHMSGADNAKKMAFAFLIIRSMLRHLKDIAMYDDNKFRRANFYVSSYLDGWFGVFDNDKPKRILTKGE</sequence>
<evidence type="ECO:0000259" key="1">
    <source>
        <dbReference type="Pfam" id="PF00535"/>
    </source>
</evidence>
<dbReference type="GO" id="GO:0016740">
    <property type="term" value="F:transferase activity"/>
    <property type="evidence" value="ECO:0007669"/>
    <property type="project" value="UniProtKB-KW"/>
</dbReference>
<dbReference type="EMBL" id="FUZA01000012">
    <property type="protein sequence ID" value="SKC18966.1"/>
    <property type="molecule type" value="Genomic_DNA"/>
</dbReference>
<keyword evidence="2" id="KW-0808">Transferase</keyword>
<dbReference type="InterPro" id="IPR050834">
    <property type="entry name" value="Glycosyltransf_2"/>
</dbReference>
<dbReference type="SUPFAM" id="SSF53448">
    <property type="entry name" value="Nucleotide-diphospho-sugar transferases"/>
    <property type="match status" value="1"/>
</dbReference>
<protein>
    <submittedName>
        <fullName evidence="2">Glycosyltransferase, GT2 family</fullName>
    </submittedName>
</protein>
<dbReference type="AlphaFoldDB" id="A0A1T5HE80"/>
<gene>
    <name evidence="2" type="ORF">SAMN05660293_05389</name>
</gene>
<dbReference type="InterPro" id="IPR029044">
    <property type="entry name" value="Nucleotide-diphossugar_trans"/>
</dbReference>
<dbReference type="CDD" id="cd04185">
    <property type="entry name" value="GT_2_like_b"/>
    <property type="match status" value="1"/>
</dbReference>
<dbReference type="OrthoDB" id="9771846at2"/>
<dbReference type="Gene3D" id="3.90.550.10">
    <property type="entry name" value="Spore Coat Polysaccharide Biosynthesis Protein SpsA, Chain A"/>
    <property type="match status" value="1"/>
</dbReference>
<organism evidence="2 3">
    <name type="scientific">Dyadobacter psychrophilus</name>
    <dbReference type="NCBI Taxonomy" id="651661"/>
    <lineage>
        <taxon>Bacteria</taxon>
        <taxon>Pseudomonadati</taxon>
        <taxon>Bacteroidota</taxon>
        <taxon>Cytophagia</taxon>
        <taxon>Cytophagales</taxon>
        <taxon>Spirosomataceae</taxon>
        <taxon>Dyadobacter</taxon>
    </lineage>
</organism>
<dbReference type="Proteomes" id="UP000190897">
    <property type="component" value="Unassembled WGS sequence"/>
</dbReference>
<keyword evidence="3" id="KW-1185">Reference proteome</keyword>